<accession>T1BJH3</accession>
<gene>
    <name evidence="1" type="ORF">B1A_07232</name>
</gene>
<feature type="non-terminal residue" evidence="1">
    <location>
        <position position="40"/>
    </location>
</feature>
<protein>
    <submittedName>
        <fullName evidence="1">Uncharacterized protein</fullName>
    </submittedName>
</protein>
<comment type="caution">
    <text evidence="1">The sequence shown here is derived from an EMBL/GenBank/DDBJ whole genome shotgun (WGS) entry which is preliminary data.</text>
</comment>
<reference evidence="1" key="2">
    <citation type="journal article" date="2014" name="ISME J.">
        <title>Microbial stratification in low pH oxic and suboxic macroscopic growths along an acid mine drainage.</title>
        <authorList>
            <person name="Mendez-Garcia C."/>
            <person name="Mesa V."/>
            <person name="Sprenger R.R."/>
            <person name="Richter M."/>
            <person name="Diez M.S."/>
            <person name="Solano J."/>
            <person name="Bargiela R."/>
            <person name="Golyshina O.V."/>
            <person name="Manteca A."/>
            <person name="Ramos J.L."/>
            <person name="Gallego J.R."/>
            <person name="Llorente I."/>
            <person name="Martins Dos Santos V.A."/>
            <person name="Jensen O.N."/>
            <person name="Pelaez A.I."/>
            <person name="Sanchez J."/>
            <person name="Ferrer M."/>
        </authorList>
    </citation>
    <scope>NUCLEOTIDE SEQUENCE</scope>
</reference>
<reference evidence="1" key="1">
    <citation type="submission" date="2013-08" db="EMBL/GenBank/DDBJ databases">
        <authorList>
            <person name="Mendez C."/>
            <person name="Richter M."/>
            <person name="Ferrer M."/>
            <person name="Sanchez J."/>
        </authorList>
    </citation>
    <scope>NUCLEOTIDE SEQUENCE</scope>
</reference>
<dbReference type="EMBL" id="AUZX01005223">
    <property type="protein sequence ID" value="EQD68648.1"/>
    <property type="molecule type" value="Genomic_DNA"/>
</dbReference>
<evidence type="ECO:0000313" key="1">
    <source>
        <dbReference type="EMBL" id="EQD68648.1"/>
    </source>
</evidence>
<sequence>MLEKMKEKVVQTQLFKSVFRHGYPDNELNQAYVVFSNIFL</sequence>
<name>T1BJH3_9ZZZZ</name>
<proteinExistence type="predicted"/>
<organism evidence="1">
    <name type="scientific">mine drainage metagenome</name>
    <dbReference type="NCBI Taxonomy" id="410659"/>
    <lineage>
        <taxon>unclassified sequences</taxon>
        <taxon>metagenomes</taxon>
        <taxon>ecological metagenomes</taxon>
    </lineage>
</organism>
<dbReference type="AlphaFoldDB" id="T1BJH3"/>